<accession>A0A1Q5PTE0</accession>
<name>A0A1Q5PTE0_9ACTO</name>
<evidence type="ECO:0000313" key="1">
    <source>
        <dbReference type="EMBL" id="OKL50732.1"/>
    </source>
</evidence>
<reference evidence="2" key="1">
    <citation type="submission" date="2016-12" db="EMBL/GenBank/DDBJ databases">
        <authorList>
            <person name="Meng X."/>
        </authorList>
    </citation>
    <scope>NUCLEOTIDE SEQUENCE [LARGE SCALE GENOMIC DNA]</scope>
    <source>
        <strain evidence="2">DSM 20732</strain>
    </source>
</reference>
<gene>
    <name evidence="1" type="ORF">BSZ40_10895</name>
</gene>
<proteinExistence type="predicted"/>
<comment type="caution">
    <text evidence="1">The sequence shown here is derived from an EMBL/GenBank/DDBJ whole genome shotgun (WGS) entry which is preliminary data.</text>
</comment>
<dbReference type="Proteomes" id="UP000185612">
    <property type="component" value="Unassembled WGS sequence"/>
</dbReference>
<dbReference type="InParanoid" id="A0A1Q5PTE0"/>
<sequence length="269" mass="28572">MPVVAKPLQGVGATYRGAAYDVRLERVLQRPADAGKMLHVLYTVTNRGQHPLSTCDLELEVSDELRLEGQPTAAATPTGECGEVAPGASVRLEGDVNPPGADEDLTIGLFTAGAADRYVSLAHFTVPAAEISPLPQTIEPVSVQGRLVTITYIGPAPGSGTDTQIDYTVKNLSRDTIYLCHGFWPVLTDAPLEDGQLSVWGYQPKDNTCSSFAPDEVGEYSLTIPGQIPAEGLELSIQSPPADAGIIKEWGKIKVLPEHVAGYQAPADQ</sequence>
<dbReference type="EMBL" id="MQVS01000017">
    <property type="protein sequence ID" value="OKL50732.1"/>
    <property type="molecule type" value="Genomic_DNA"/>
</dbReference>
<protein>
    <submittedName>
        <fullName evidence="1">Uncharacterized protein</fullName>
    </submittedName>
</protein>
<keyword evidence="2" id="KW-1185">Reference proteome</keyword>
<organism evidence="1 2">
    <name type="scientific">Buchananella hordeovulneris</name>
    <dbReference type="NCBI Taxonomy" id="52770"/>
    <lineage>
        <taxon>Bacteria</taxon>
        <taxon>Bacillati</taxon>
        <taxon>Actinomycetota</taxon>
        <taxon>Actinomycetes</taxon>
        <taxon>Actinomycetales</taxon>
        <taxon>Actinomycetaceae</taxon>
        <taxon>Buchananella</taxon>
    </lineage>
</organism>
<evidence type="ECO:0000313" key="2">
    <source>
        <dbReference type="Proteomes" id="UP000185612"/>
    </source>
</evidence>
<dbReference type="AlphaFoldDB" id="A0A1Q5PTE0"/>